<keyword evidence="1" id="KW-0812">Transmembrane</keyword>
<dbReference type="EMBL" id="CP089285">
    <property type="protein sequence ID" value="UTO56300.1"/>
    <property type="molecule type" value="Genomic_DNA"/>
</dbReference>
<accession>A0A9Q9BWZ8</accession>
<feature type="transmembrane region" description="Helical" evidence="1">
    <location>
        <begin position="271"/>
        <end position="294"/>
    </location>
</feature>
<dbReference type="RefSeq" id="WP_218194080.1">
    <property type="nucleotide sequence ID" value="NZ_CP054597.1"/>
</dbReference>
<dbReference type="Proteomes" id="UP001059822">
    <property type="component" value="Chromosome"/>
</dbReference>
<name>A0A9Q9BWZ8_9RICK</name>
<proteinExistence type="predicted"/>
<evidence type="ECO:0000256" key="1">
    <source>
        <dbReference type="SAM" id="Phobius"/>
    </source>
</evidence>
<keyword evidence="1" id="KW-0472">Membrane</keyword>
<reference evidence="2" key="1">
    <citation type="journal article" date="2022" name="Microorganisms">
        <title>Assembly and Comparison of Ca. Neoehrlichia mikurensis Genomes.</title>
        <authorList>
            <person name="Azagi T."/>
            <person name="Dirks R.P."/>
            <person name="Yebra-Pimentel E.S."/>
            <person name="Schaap P.J."/>
            <person name="Koehorst J.J."/>
            <person name="Esser H.J."/>
            <person name="Sprong H."/>
        </authorList>
    </citation>
    <scope>NUCLEOTIDE SEQUENCE</scope>
    <source>
        <strain evidence="3">18-2804</strain>
        <strain evidence="2">18-2837</strain>
    </source>
</reference>
<keyword evidence="5" id="KW-1185">Reference proteome</keyword>
<dbReference type="AlphaFoldDB" id="A0A9Q9BWZ8"/>
<evidence type="ECO:0000313" key="3">
    <source>
        <dbReference type="EMBL" id="UTO56300.1"/>
    </source>
</evidence>
<feature type="transmembrane region" description="Helical" evidence="1">
    <location>
        <begin position="239"/>
        <end position="259"/>
    </location>
</feature>
<sequence>MIPQNPKYYDTLFDELIDLICDLCYIKCQNFKVLQKVPSYDYGKFTEYNAMFLEKIKSYQITMLSLSESFLQESPCLSKVNQFFRLRSDFLLFLRSIIVMHVKSTLSIYHDQEFYQKCNVELGYYNEINYNQILTKYFNNLKQLKLLNTQHDIYLPNFYNKGIKENDMSPINNNIKFLFYELALIDTKYSQLYKIAKESNNESEMKEIYQSAFHVIYNMLSIFGADVKFIYKKDKALKIIVTVILSIFMINSIFLPLFLDKHIYKLLGKNVFYGSIGLSILLLLFVKGLSIYYLMGRKGHNKSLNNLTDYIHKISNSMDNPSFSNGETVNTGVELNDDLLLLSKVTESGKVKSADAKLALN</sequence>
<dbReference type="Proteomes" id="UP001059985">
    <property type="component" value="Chromosome"/>
</dbReference>
<evidence type="ECO:0000313" key="2">
    <source>
        <dbReference type="EMBL" id="UTO55381.1"/>
    </source>
</evidence>
<dbReference type="EMBL" id="CP089286">
    <property type="protein sequence ID" value="UTO55381.1"/>
    <property type="molecule type" value="Genomic_DNA"/>
</dbReference>
<evidence type="ECO:0000313" key="5">
    <source>
        <dbReference type="Proteomes" id="UP001059985"/>
    </source>
</evidence>
<protein>
    <submittedName>
        <fullName evidence="2">Uncharacterized protein</fullName>
    </submittedName>
</protein>
<evidence type="ECO:0000313" key="4">
    <source>
        <dbReference type="Proteomes" id="UP001059822"/>
    </source>
</evidence>
<gene>
    <name evidence="3" type="ORF">LUA81_04305</name>
    <name evidence="2" type="ORF">LUA82_04355</name>
</gene>
<keyword evidence="1" id="KW-1133">Transmembrane helix</keyword>
<organism evidence="2 4">
    <name type="scientific">Neoehrlichia mikurensis</name>
    <dbReference type="NCBI Taxonomy" id="89586"/>
    <lineage>
        <taxon>Bacteria</taxon>
        <taxon>Pseudomonadati</taxon>
        <taxon>Pseudomonadota</taxon>
        <taxon>Alphaproteobacteria</taxon>
        <taxon>Rickettsiales</taxon>
        <taxon>Anaplasmataceae</taxon>
        <taxon>Candidatus Neoehrlichia</taxon>
    </lineage>
</organism>